<dbReference type="InterPro" id="IPR026444">
    <property type="entry name" value="Secre_tail"/>
</dbReference>
<reference evidence="2" key="1">
    <citation type="journal article" date="2014" name="Front. Microbiol.">
        <title>High frequency of phylogenetically diverse reductive dehalogenase-homologous genes in deep subseafloor sedimentary metagenomes.</title>
        <authorList>
            <person name="Kawai M."/>
            <person name="Futagami T."/>
            <person name="Toyoda A."/>
            <person name="Takaki Y."/>
            <person name="Nishi S."/>
            <person name="Hori S."/>
            <person name="Arai W."/>
            <person name="Tsubouchi T."/>
            <person name="Morono Y."/>
            <person name="Uchiyama I."/>
            <person name="Ito T."/>
            <person name="Fujiyama A."/>
            <person name="Inagaki F."/>
            <person name="Takami H."/>
        </authorList>
    </citation>
    <scope>NUCLEOTIDE SEQUENCE</scope>
    <source>
        <strain evidence="2">Expedition CK06-06</strain>
    </source>
</reference>
<gene>
    <name evidence="2" type="ORF">S12H4_11825</name>
</gene>
<feature type="non-terminal residue" evidence="2">
    <location>
        <position position="1"/>
    </location>
</feature>
<dbReference type="EMBL" id="BARW01005419">
    <property type="protein sequence ID" value="GAI79116.1"/>
    <property type="molecule type" value="Genomic_DNA"/>
</dbReference>
<comment type="caution">
    <text evidence="2">The sequence shown here is derived from an EMBL/GenBank/DDBJ whole genome shotgun (WGS) entry which is preliminary data.</text>
</comment>
<accession>X1SJ02</accession>
<dbReference type="Pfam" id="PF18962">
    <property type="entry name" value="Por_Secre_tail"/>
    <property type="match status" value="1"/>
</dbReference>
<organism evidence="2">
    <name type="scientific">marine sediment metagenome</name>
    <dbReference type="NCBI Taxonomy" id="412755"/>
    <lineage>
        <taxon>unclassified sequences</taxon>
        <taxon>metagenomes</taxon>
        <taxon>ecological metagenomes</taxon>
    </lineage>
</organism>
<protein>
    <recommendedName>
        <fullName evidence="1">Secretion system C-terminal sorting domain-containing protein</fullName>
    </recommendedName>
</protein>
<feature type="domain" description="Secretion system C-terminal sorting" evidence="1">
    <location>
        <begin position="92"/>
        <end position="154"/>
    </location>
</feature>
<evidence type="ECO:0000259" key="1">
    <source>
        <dbReference type="Pfam" id="PF18962"/>
    </source>
</evidence>
<sequence length="166" mass="18433">INLDDYVADVETSDELITWAYTGDTHLQVSIVDRVASITVLQQDWTGSDTIVFIATDDDAITPLSASDTVIFTVTPMGTGITHYKVLSIKAYPNPSEGLLIIELSEVLNGEILLQVFTVQGELVMNSKQRMLDNHLELNIQDQPSGNYFIRLISPDFTETVQITKQ</sequence>
<evidence type="ECO:0000313" key="2">
    <source>
        <dbReference type="EMBL" id="GAI79116.1"/>
    </source>
</evidence>
<dbReference type="AlphaFoldDB" id="X1SJ02"/>
<dbReference type="NCBIfam" id="TIGR04183">
    <property type="entry name" value="Por_Secre_tail"/>
    <property type="match status" value="1"/>
</dbReference>
<name>X1SJ02_9ZZZZ</name>
<proteinExistence type="predicted"/>